<dbReference type="PANTHER" id="PTHR42648">
    <property type="entry name" value="TRANSPOSASE, PUTATIVE-RELATED"/>
    <property type="match status" value="1"/>
</dbReference>
<accession>A0A699K0Y0</accession>
<dbReference type="GO" id="GO:0003676">
    <property type="term" value="F:nucleic acid binding"/>
    <property type="evidence" value="ECO:0007669"/>
    <property type="project" value="InterPro"/>
</dbReference>
<dbReference type="AlphaFoldDB" id="A0A699K0Y0"/>
<reference evidence="2" key="1">
    <citation type="journal article" date="2019" name="Sci. Rep.">
        <title>Draft genome of Tanacetum cinerariifolium, the natural source of mosquito coil.</title>
        <authorList>
            <person name="Yamashiro T."/>
            <person name="Shiraishi A."/>
            <person name="Satake H."/>
            <person name="Nakayama K."/>
        </authorList>
    </citation>
    <scope>NUCLEOTIDE SEQUENCE</scope>
</reference>
<gene>
    <name evidence="2" type="ORF">Tci_641527</name>
</gene>
<feature type="region of interest" description="Disordered" evidence="1">
    <location>
        <begin position="231"/>
        <end position="264"/>
    </location>
</feature>
<dbReference type="EMBL" id="BKCJ010470539">
    <property type="protein sequence ID" value="GFA69555.1"/>
    <property type="molecule type" value="Genomic_DNA"/>
</dbReference>
<dbReference type="InterPro" id="IPR036397">
    <property type="entry name" value="RNaseH_sf"/>
</dbReference>
<name>A0A699K0Y0_TANCI</name>
<dbReference type="Gene3D" id="3.30.420.10">
    <property type="entry name" value="Ribonuclease H-like superfamily/Ribonuclease H"/>
    <property type="match status" value="1"/>
</dbReference>
<protein>
    <submittedName>
        <fullName evidence="2">Gag-Pol polyprotein</fullName>
    </submittedName>
</protein>
<comment type="caution">
    <text evidence="2">The sequence shown here is derived from an EMBL/GenBank/DDBJ whole genome shotgun (WGS) entry which is preliminary data.</text>
</comment>
<evidence type="ECO:0000256" key="1">
    <source>
        <dbReference type="SAM" id="MobiDB-lite"/>
    </source>
</evidence>
<organism evidence="2">
    <name type="scientific">Tanacetum cinerariifolium</name>
    <name type="common">Dalmatian daisy</name>
    <name type="synonym">Chrysanthemum cinerariifolium</name>
    <dbReference type="NCBI Taxonomy" id="118510"/>
    <lineage>
        <taxon>Eukaryota</taxon>
        <taxon>Viridiplantae</taxon>
        <taxon>Streptophyta</taxon>
        <taxon>Embryophyta</taxon>
        <taxon>Tracheophyta</taxon>
        <taxon>Spermatophyta</taxon>
        <taxon>Magnoliopsida</taxon>
        <taxon>eudicotyledons</taxon>
        <taxon>Gunneridae</taxon>
        <taxon>Pentapetalae</taxon>
        <taxon>asterids</taxon>
        <taxon>campanulids</taxon>
        <taxon>Asterales</taxon>
        <taxon>Asteraceae</taxon>
        <taxon>Asteroideae</taxon>
        <taxon>Anthemideae</taxon>
        <taxon>Anthemidinae</taxon>
        <taxon>Tanacetum</taxon>
    </lineage>
</organism>
<dbReference type="InterPro" id="IPR039537">
    <property type="entry name" value="Retrotran_Ty1/copia-like"/>
</dbReference>
<proteinExistence type="predicted"/>
<sequence>MTGNLKLLINFVWKFMGTVRFGNDHVAVILGFGDLQWGNILITRVYFVEGLGHNLFSVGQFCDSDLEVAFRRNACLPKFKYHKEHLCPSCEQGKSKRASHLPKPVPNSRQRLHLLHMDLCGPMRIASINGKRSKDEVPEVIKTFLKRISILLQSIVIIIRTDNGTEFKNQVLKEYFDSVGISHQVSSVRLDLTYAPSTITTQQPTEGELDLLFEAMYDDYIGAHPSAASRTDSAAQAHQVRQASTTSTSIADTAPTPTNSSSQATIFPISLKDVDGLNT</sequence>
<feature type="compositionally biased region" description="Polar residues" evidence="1">
    <location>
        <begin position="231"/>
        <end position="242"/>
    </location>
</feature>
<evidence type="ECO:0000313" key="2">
    <source>
        <dbReference type="EMBL" id="GFA69555.1"/>
    </source>
</evidence>
<dbReference type="InterPro" id="IPR012337">
    <property type="entry name" value="RNaseH-like_sf"/>
</dbReference>
<feature type="compositionally biased region" description="Low complexity" evidence="1">
    <location>
        <begin position="243"/>
        <end position="258"/>
    </location>
</feature>
<dbReference type="SUPFAM" id="SSF53098">
    <property type="entry name" value="Ribonuclease H-like"/>
    <property type="match status" value="1"/>
</dbReference>
<dbReference type="PANTHER" id="PTHR42648:SF32">
    <property type="entry name" value="RIBONUCLEASE H-LIKE DOMAIN, GAG-PRE-INTEGRASE DOMAIN PROTEIN-RELATED"/>
    <property type="match status" value="1"/>
</dbReference>